<name>A0ABS5MBY4_9BACI</name>
<keyword evidence="2" id="KW-1185">Reference proteome</keyword>
<dbReference type="InterPro" id="IPR035985">
    <property type="entry name" value="Ubiquitin-activating_enz"/>
</dbReference>
<reference evidence="1 2" key="1">
    <citation type="submission" date="2021-05" db="EMBL/GenBank/DDBJ databases">
        <title>Ornithinibacillus massiliensis sp. nov.</title>
        <authorList>
            <person name="Iwaza R."/>
            <person name="Lagier J.-C."/>
            <person name="Raoult D."/>
        </authorList>
    </citation>
    <scope>NUCLEOTIDE SEQUENCE [LARGE SCALE GENOMIC DNA]</scope>
    <source>
        <strain evidence="1 2">Marseille-P3601</strain>
    </source>
</reference>
<accession>A0ABS5MBY4</accession>
<evidence type="ECO:0008006" key="3">
    <source>
        <dbReference type="Google" id="ProtNLM"/>
    </source>
</evidence>
<dbReference type="RefSeq" id="WP_211741399.1">
    <property type="nucleotide sequence ID" value="NZ_JAGXBY010000002.1"/>
</dbReference>
<dbReference type="SUPFAM" id="SSF69572">
    <property type="entry name" value="Activating enzymes of the ubiquitin-like proteins"/>
    <property type="match status" value="1"/>
</dbReference>
<protein>
    <recommendedName>
        <fullName evidence="3">TOMM leader peptide-binding protein</fullName>
    </recommendedName>
</protein>
<dbReference type="EMBL" id="JAGXBY010000002">
    <property type="protein sequence ID" value="MBS3679842.1"/>
    <property type="molecule type" value="Genomic_DNA"/>
</dbReference>
<evidence type="ECO:0000313" key="2">
    <source>
        <dbReference type="Proteomes" id="UP000681870"/>
    </source>
</evidence>
<comment type="caution">
    <text evidence="1">The sequence shown here is derived from an EMBL/GenBank/DDBJ whole genome shotgun (WGS) entry which is preliminary data.</text>
</comment>
<organism evidence="1 2">
    <name type="scientific">Ornithinibacillus massiliensis</name>
    <dbReference type="NCBI Taxonomy" id="1944633"/>
    <lineage>
        <taxon>Bacteria</taxon>
        <taxon>Bacillati</taxon>
        <taxon>Bacillota</taxon>
        <taxon>Bacilli</taxon>
        <taxon>Bacillales</taxon>
        <taxon>Bacillaceae</taxon>
        <taxon>Ornithinibacillus</taxon>
    </lineage>
</organism>
<dbReference type="Gene3D" id="3.40.50.720">
    <property type="entry name" value="NAD(P)-binding Rossmann-like Domain"/>
    <property type="match status" value="1"/>
</dbReference>
<sequence length="306" mass="35480">MYPKLKAFINKRFIEDKVFLSSYEERLIFSGESSKVISKIVSEMNGENSLEHLAQKFDLRVDTIQDLVNYLESKDYLYLSEDPINDGKVNNNLLNKVIADYFNIDNSNIEIILNKRIGIISSPCSSRLREYMIEMGFVRIDVIPISDITDNMDLVIVNKEDHDKLNKVNSICLDKKVPWLKYSTGVNKITIGPIFETPTTACYTCYINRKVSNDNFYNPKNLDRKDYYLTFPSTEFICFGLIINEIYKYFLSKDYCMIVAKQYEIDLDTLDSYLRPVYKMPLCSSCSNQNRQSMYAESVVGGEKSE</sequence>
<proteinExistence type="predicted"/>
<gene>
    <name evidence="1" type="ORF">KGF86_06420</name>
</gene>
<evidence type="ECO:0000313" key="1">
    <source>
        <dbReference type="EMBL" id="MBS3679842.1"/>
    </source>
</evidence>
<dbReference type="Proteomes" id="UP000681870">
    <property type="component" value="Unassembled WGS sequence"/>
</dbReference>